<accession>A0A930UUH0</accession>
<dbReference type="AlphaFoldDB" id="A0A930UUH0"/>
<proteinExistence type="predicted"/>
<gene>
    <name evidence="1" type="ORF">INT80_12355</name>
</gene>
<name>A0A930UUH0_9PAST</name>
<organism evidence="1">
    <name type="scientific">Gallibacterium anatis</name>
    <dbReference type="NCBI Taxonomy" id="750"/>
    <lineage>
        <taxon>Bacteria</taxon>
        <taxon>Pseudomonadati</taxon>
        <taxon>Pseudomonadota</taxon>
        <taxon>Gammaproteobacteria</taxon>
        <taxon>Pasteurellales</taxon>
        <taxon>Pasteurellaceae</taxon>
        <taxon>Gallibacterium</taxon>
    </lineage>
</organism>
<sequence>MLITSKKFKVFYGNVKEAQLSMMMGDGEDKVTISNDLILSGQNQIGLVRYSYTMMSMHDKV</sequence>
<comment type="caution">
    <text evidence="1">The sequence shown here is derived from an EMBL/GenBank/DDBJ whole genome shotgun (WGS) entry which is preliminary data.</text>
</comment>
<reference evidence="1" key="1">
    <citation type="submission" date="2020-11" db="EMBL/GenBank/DDBJ databases">
        <title>Gallibacterium anatis 1637, full genome, WGS.</title>
        <authorList>
            <person name="Laishevtcev A.I."/>
            <person name="Yakimova E.A."/>
            <person name="Petkovich D."/>
            <person name="Stepanova T.V."/>
            <person name="Kalendr R.S."/>
            <person name="Rubalsky E.O."/>
            <person name="Zulkarneev E.R."/>
            <person name="Aleshkin A.V."/>
        </authorList>
    </citation>
    <scope>NUCLEOTIDE SEQUENCE</scope>
    <source>
        <strain evidence="1">1637</strain>
    </source>
</reference>
<evidence type="ECO:0000313" key="1">
    <source>
        <dbReference type="EMBL" id="MBF4102956.1"/>
    </source>
</evidence>
<protein>
    <submittedName>
        <fullName evidence="1">Uncharacterized protein</fullName>
    </submittedName>
</protein>
<dbReference type="EMBL" id="JADION010000041">
    <property type="protein sequence ID" value="MBF4102956.1"/>
    <property type="molecule type" value="Genomic_DNA"/>
</dbReference>